<dbReference type="InterPro" id="IPR000182">
    <property type="entry name" value="GNAT_dom"/>
</dbReference>
<organism evidence="5 6">
    <name type="scientific">Leucobacter komagatae</name>
    <dbReference type="NCBI Taxonomy" id="55969"/>
    <lineage>
        <taxon>Bacteria</taxon>
        <taxon>Bacillati</taxon>
        <taxon>Actinomycetota</taxon>
        <taxon>Actinomycetes</taxon>
        <taxon>Micrococcales</taxon>
        <taxon>Microbacteriaceae</taxon>
        <taxon>Leucobacter</taxon>
    </lineage>
</organism>
<dbReference type="PANTHER" id="PTHR43792">
    <property type="entry name" value="GNAT FAMILY, PUTATIVE (AFU_ORTHOLOGUE AFUA_3G00765)-RELATED-RELATED"/>
    <property type="match status" value="1"/>
</dbReference>
<sequence>MFSAAGGELPSSLGAGRIGIRLIHRRDARTLERLLRENRAWLSPWEATHPGGFSAVPGEVSLKPGIKRMLQQFREGRGVPFVITYDGDVVGQLSASDISRGALWSASIGYWIDSAYAGKNITPTAVALAIDYLFVTQGLHRVEICIRPENAASLRIVEKLGLRYEGRRLRYIHIDGAWRDHDSFAVTRDEVPGSMLERLRGPVAEAEATPVH</sequence>
<dbReference type="SUPFAM" id="SSF55729">
    <property type="entry name" value="Acyl-CoA N-acyltransferases (Nat)"/>
    <property type="match status" value="1"/>
</dbReference>
<dbReference type="GO" id="GO:0005737">
    <property type="term" value="C:cytoplasm"/>
    <property type="evidence" value="ECO:0007669"/>
    <property type="project" value="TreeGrafter"/>
</dbReference>
<evidence type="ECO:0000313" key="5">
    <source>
        <dbReference type="EMBL" id="TQL43579.1"/>
    </source>
</evidence>
<protein>
    <submittedName>
        <fullName evidence="5">Ribosomal-protein-alanine N-acetyltransferase</fullName>
    </submittedName>
</protein>
<dbReference type="PROSITE" id="PS51186">
    <property type="entry name" value="GNAT"/>
    <property type="match status" value="1"/>
</dbReference>
<evidence type="ECO:0000313" key="6">
    <source>
        <dbReference type="Proteomes" id="UP000319094"/>
    </source>
</evidence>
<evidence type="ECO:0000259" key="4">
    <source>
        <dbReference type="PROSITE" id="PS51186"/>
    </source>
</evidence>
<reference evidence="5 6" key="1">
    <citation type="submission" date="2019-06" db="EMBL/GenBank/DDBJ databases">
        <title>Sequencing the genomes of 1000 actinobacteria strains.</title>
        <authorList>
            <person name="Klenk H.-P."/>
        </authorList>
    </citation>
    <scope>NUCLEOTIDE SEQUENCE [LARGE SCALE GENOMIC DNA]</scope>
    <source>
        <strain evidence="5 6">DSM 8803</strain>
    </source>
</reference>
<dbReference type="STRING" id="55969.SD72_12905"/>
<gene>
    <name evidence="5" type="ORF">FB468_1605</name>
</gene>
<dbReference type="EMBL" id="VFON01000001">
    <property type="protein sequence ID" value="TQL43579.1"/>
    <property type="molecule type" value="Genomic_DNA"/>
</dbReference>
<proteinExistence type="inferred from homology"/>
<keyword evidence="2" id="KW-0012">Acyltransferase</keyword>
<comment type="caution">
    <text evidence="5">The sequence shown here is derived from an EMBL/GenBank/DDBJ whole genome shotgun (WGS) entry which is preliminary data.</text>
</comment>
<evidence type="ECO:0000256" key="1">
    <source>
        <dbReference type="ARBA" id="ARBA00022679"/>
    </source>
</evidence>
<accession>A0A542Y671</accession>
<name>A0A542Y671_9MICO</name>
<dbReference type="Pfam" id="PF13302">
    <property type="entry name" value="Acetyltransf_3"/>
    <property type="match status" value="1"/>
</dbReference>
<dbReference type="RefSeq" id="WP_141886875.1">
    <property type="nucleotide sequence ID" value="NZ_BAAAUY010000017.1"/>
</dbReference>
<keyword evidence="1 5" id="KW-0808">Transferase</keyword>
<dbReference type="Proteomes" id="UP000319094">
    <property type="component" value="Unassembled WGS sequence"/>
</dbReference>
<comment type="similarity">
    <text evidence="3">Belongs to the acetyltransferase family. RimJ subfamily.</text>
</comment>
<dbReference type="PANTHER" id="PTHR43792:SF8">
    <property type="entry name" value="[RIBOSOMAL PROTEIN US5]-ALANINE N-ACETYLTRANSFERASE"/>
    <property type="match status" value="1"/>
</dbReference>
<dbReference type="InterPro" id="IPR051531">
    <property type="entry name" value="N-acetyltransferase"/>
</dbReference>
<dbReference type="OrthoDB" id="5242221at2"/>
<dbReference type="GO" id="GO:0008999">
    <property type="term" value="F:protein-N-terminal-alanine acetyltransferase activity"/>
    <property type="evidence" value="ECO:0007669"/>
    <property type="project" value="TreeGrafter"/>
</dbReference>
<keyword evidence="6" id="KW-1185">Reference proteome</keyword>
<dbReference type="Gene3D" id="3.40.630.30">
    <property type="match status" value="1"/>
</dbReference>
<evidence type="ECO:0000256" key="2">
    <source>
        <dbReference type="ARBA" id="ARBA00023315"/>
    </source>
</evidence>
<dbReference type="InterPro" id="IPR016181">
    <property type="entry name" value="Acyl_CoA_acyltransferase"/>
</dbReference>
<evidence type="ECO:0000256" key="3">
    <source>
        <dbReference type="ARBA" id="ARBA00038502"/>
    </source>
</evidence>
<dbReference type="AlphaFoldDB" id="A0A542Y671"/>
<feature type="domain" description="N-acetyltransferase" evidence="4">
    <location>
        <begin position="18"/>
        <end position="189"/>
    </location>
</feature>